<accession>A0A1U7DK78</accession>
<gene>
    <name evidence="2" type="ORF">BV394_12120</name>
</gene>
<keyword evidence="1" id="KW-0732">Signal</keyword>
<feature type="chain" id="PRO_5012233947" description="Lipoprotein" evidence="1">
    <location>
        <begin position="21"/>
        <end position="174"/>
    </location>
</feature>
<dbReference type="Proteomes" id="UP000187266">
    <property type="component" value="Chromosome"/>
</dbReference>
<proteinExistence type="predicted"/>
<sequence>MNRKLMFASFPALTLVVACAAQLTPEQLYKEGKPFAMPFYKNGATPAALESEKLDCEVSAAQRVPQNMQVNTTPTYTTPTYTTCNNIGYSTFCNTSGGQTYGGRTYSVDANADLRRRAFSQCMAQKGWRSVSIPPCPEGVTPAQLTLSGNRLPTLSRGTCFIAKDGVQVIGNIK</sequence>
<dbReference type="EMBL" id="CP019124">
    <property type="protein sequence ID" value="APX90382.1"/>
    <property type="molecule type" value="Genomic_DNA"/>
</dbReference>
<name>A0A1U7DK78_9RHOB</name>
<evidence type="ECO:0008006" key="4">
    <source>
        <dbReference type="Google" id="ProtNLM"/>
    </source>
</evidence>
<evidence type="ECO:0000313" key="3">
    <source>
        <dbReference type="Proteomes" id="UP000187266"/>
    </source>
</evidence>
<keyword evidence="3" id="KW-1185">Reference proteome</keyword>
<dbReference type="PROSITE" id="PS51257">
    <property type="entry name" value="PROKAR_LIPOPROTEIN"/>
    <property type="match status" value="1"/>
</dbReference>
<evidence type="ECO:0000313" key="2">
    <source>
        <dbReference type="EMBL" id="APX90382.1"/>
    </source>
</evidence>
<feature type="signal peptide" evidence="1">
    <location>
        <begin position="1"/>
        <end position="20"/>
    </location>
</feature>
<evidence type="ECO:0000256" key="1">
    <source>
        <dbReference type="SAM" id="SignalP"/>
    </source>
</evidence>
<protein>
    <recommendedName>
        <fullName evidence="4">Lipoprotein</fullName>
    </recommendedName>
</protein>
<dbReference type="AlphaFoldDB" id="A0A1U7DK78"/>
<dbReference type="RefSeq" id="WP_076980400.1">
    <property type="nucleotide sequence ID" value="NZ_CP019124.1"/>
</dbReference>
<reference evidence="2 3" key="1">
    <citation type="submission" date="2017-01" db="EMBL/GenBank/DDBJ databases">
        <title>Genomic analysis of Xuhuaishuia manganoxidans DY6-4.</title>
        <authorList>
            <person name="Wang X."/>
        </authorList>
    </citation>
    <scope>NUCLEOTIDE SEQUENCE [LARGE SCALE GENOMIC DNA]</scope>
    <source>
        <strain evidence="2 3">DY6-4</strain>
    </source>
</reference>
<organism evidence="2 3">
    <name type="scientific">Brevirhabdus pacifica</name>
    <dbReference type="NCBI Taxonomy" id="1267768"/>
    <lineage>
        <taxon>Bacteria</taxon>
        <taxon>Pseudomonadati</taxon>
        <taxon>Pseudomonadota</taxon>
        <taxon>Alphaproteobacteria</taxon>
        <taxon>Rhodobacterales</taxon>
        <taxon>Paracoccaceae</taxon>
        <taxon>Brevirhabdus</taxon>
    </lineage>
</organism>